<dbReference type="PANTHER" id="PTHR13900">
    <property type="entry name" value="TRANSCRIPTION INITIATION FACTOR TFIID"/>
    <property type="match status" value="1"/>
</dbReference>
<evidence type="ECO:0000256" key="7">
    <source>
        <dbReference type="ARBA" id="ARBA00023159"/>
    </source>
</evidence>
<feature type="region of interest" description="Disordered" evidence="12">
    <location>
        <begin position="1199"/>
        <end position="1221"/>
    </location>
</feature>
<dbReference type="CDD" id="cd17064">
    <property type="entry name" value="Ubl_TAFs_like"/>
    <property type="match status" value="1"/>
</dbReference>
<dbReference type="SMART" id="SM00297">
    <property type="entry name" value="BROMO"/>
    <property type="match status" value="1"/>
</dbReference>
<dbReference type="InterPro" id="IPR036427">
    <property type="entry name" value="Bromodomain-like_sf"/>
</dbReference>
<protein>
    <recommendedName>
        <fullName evidence="10">Transcription initiation factor TFIID subunit 1</fullName>
    </recommendedName>
</protein>
<evidence type="ECO:0000256" key="5">
    <source>
        <dbReference type="ARBA" id="ARBA00023054"/>
    </source>
</evidence>
<dbReference type="Gene3D" id="3.10.20.90">
    <property type="entry name" value="Phosphatidylinositol 3-kinase Catalytic Subunit, Chain A, domain 1"/>
    <property type="match status" value="1"/>
</dbReference>
<sequence>MAVSDEEKDYEEEEEEEEEEEQAGRGGRLLGFMFGNVNDSGHLDVDYLDEDAKEHLAALADKLDPSFTDIDLSVKSQRKSADAVEQDYDEKAENAVNYFDIDEEFEGPEIQAATEEDHLLPKKEYLSAEVSWAKLRDAGDEEEENYDEESYQEEEHEVVENDVDVQSISVSGDEGVHIVADHKGQTSEENGCEIGSLDSENLVDHAEELQDILSDRSSTPLPVLCIEDGLVILRFSEIFGIHVPLKKAEKRDHRYSVAKDRYESMDISDIVEDDEEAFLKGTGDGVPSLKQAGAVKHAISEFNNDDFDIAKFDFVKEDAPVDLWDGPGKSMCLLAEPMKEDSIVEPSMETKSPLCSTFYPLDQHDWEEEILWGNSPATSNKFVESCEISGPDEASINSETEPDTGSQKIQTHSQKELDEKDPGLTLHSYSTLLEPFGSRNLSGPPCPSLSESRYHPQLLRLESRYEVDDLADGRVENSGEKLHKGHAVRHFSKLSSKNRDILEGSWLDQIIWDPDIPIRKPKLILDLEDEQMLFEILDNKDSEHLKLHSGAMIVTRPLKSSNGDSLELPNHGGQFGWRYVANDKHYSNRKTSQQLKSNSKKRTAQGIKIYHSQPALMLQTMKLKLSNKDLANFHRPKALWYPHDIQIAVKEQGKLSTQGPMRIIIKSLGGKGSKVHVGAEETVSCVKAKASKKLDFKPSETVKMFYLGRELEDDKTLAAQNVKPNSLVHLVRTKICLLPRAQKLPGENKSLRPPGAFKKKSDLSVKDGHVFLVEYCEERPLLLSNVGMGARLCTYYHKSAPDDQTGSSLRNENSSLGHVISLNPADKSPYLGDTKAGCRQSSLETNMYRAPVFSHKVPSTDYLLVRSAKGKLSIRRIDRLTVVGQQEPLMEVMSPGTKNLQNYMISRLLVYICREFRAAEKRHFLPCIRAEELLSQFPYLTDTFIKKKLKELANLQKGSNGRWIWVKKRNFRIFSEDELRNMVKPEEVCAYESMQAGLYRLKHLGITETHPSAISSAMSRLPDEAITLAAASHIERELQITPWNLSSNFVACTLGKETIERLEISGVGDPSGRGLGFSYVRATPKASMSSAVVKKKSAAGRGGSTVTGTDSDLRRLSMEAAREVLLKFGVSDELIARQTRWHRIAMIRKLSSEQAASGVKVDANTISKYARGQRMSFLQLQQQNREKCQEIWERQVQSLSAVDGDENESDSEGNNSDLDSFAGDLENLLDAEECEEGLGGKHESNYDKADGVKGLKMRRRPSLAQAEEENEDEAAEAAELCRLLMDDDETERKRKKKTRVVGDEARLGPGSRTGYGFENADRVKQIIDAGQPDGSYTSKENPIGDAKVMENLLKRNKTGKLKGMKQNDAAPLGLTNKKLKISGDGVNKVFKEKKSARDSFVCGACGQLGHMRTNKNCPKYGEDHETHLEAPDLEKASGKSTTLNSSNQSQQKTTAKKLNKSAAKIARVEASEVETPKVLPVIFKYGSTEKVPDKQAPGETESSERPATSDPETGKSTLKVNKIIISKAKKPENVPVEPQKPPIVIRPPTDIVRSHVEPQKPTIVIRPPANTDRDLVESERPSTGKQSSMEAHKEQQHKKIIIKRPKEVIDLDQVSQDGSTRDEHRKTKRIVELTSSGKHRKQDNTNFAKEAAKKKARDDRRLWEEQEKRRNEERLREERVRRHYEEEMRMIEEKERVVELRRYEAAIRQEREEEERQKARNKKTKKRPAIREDYLEDSQTRRFDNRMPERDRGTKRRPVVELGRYGGESAPSTKRRRGGEVGLANILEHIVETLKDRIEVSYLFLKPVSKKEAPDYLNFVERPMDLSTIREKVRKMEYKSREQFRHDVAQITINAHLYNDGRNPGIPPLADQLLEICDYMLIENDESLTEAEAGIESVDN</sequence>
<comment type="caution">
    <text evidence="15">The sequence shown here is derived from an EMBL/GenBank/DDBJ whole genome shotgun (WGS) entry which is preliminary data.</text>
</comment>
<feature type="domain" description="Bromo" evidence="13">
    <location>
        <begin position="1796"/>
        <end position="1866"/>
    </location>
</feature>
<feature type="compositionally biased region" description="Basic and acidic residues" evidence="12">
    <location>
        <begin position="1571"/>
        <end position="1582"/>
    </location>
</feature>
<dbReference type="Gene3D" id="1.20.920.10">
    <property type="entry name" value="Bromodomain-like"/>
    <property type="match status" value="1"/>
</dbReference>
<feature type="region of interest" description="Disordered" evidence="12">
    <location>
        <begin position="388"/>
        <end position="422"/>
    </location>
</feature>
<evidence type="ECO:0000313" key="16">
    <source>
        <dbReference type="Proteomes" id="UP000238479"/>
    </source>
</evidence>
<dbReference type="InterPro" id="IPR036741">
    <property type="entry name" value="TAFII-230_TBP-bd_sf"/>
</dbReference>
<dbReference type="InterPro" id="IPR000626">
    <property type="entry name" value="Ubiquitin-like_dom"/>
</dbReference>
<dbReference type="SUPFAM" id="SSF47370">
    <property type="entry name" value="Bromodomain"/>
    <property type="match status" value="1"/>
</dbReference>
<dbReference type="PRINTS" id="PR00503">
    <property type="entry name" value="BROMODOMAIN"/>
</dbReference>
<feature type="domain" description="Ubiquitin-like" evidence="14">
    <location>
        <begin position="661"/>
        <end position="731"/>
    </location>
</feature>
<organism evidence="15 16">
    <name type="scientific">Rosa chinensis</name>
    <name type="common">China rose</name>
    <dbReference type="NCBI Taxonomy" id="74649"/>
    <lineage>
        <taxon>Eukaryota</taxon>
        <taxon>Viridiplantae</taxon>
        <taxon>Streptophyta</taxon>
        <taxon>Embryophyta</taxon>
        <taxon>Tracheophyta</taxon>
        <taxon>Spermatophyta</taxon>
        <taxon>Magnoliopsida</taxon>
        <taxon>eudicotyledons</taxon>
        <taxon>Gunneridae</taxon>
        <taxon>Pentapetalae</taxon>
        <taxon>rosids</taxon>
        <taxon>fabids</taxon>
        <taxon>Rosales</taxon>
        <taxon>Rosaceae</taxon>
        <taxon>Rosoideae</taxon>
        <taxon>Rosoideae incertae sedis</taxon>
        <taxon>Rosa</taxon>
    </lineage>
</organism>
<feature type="compositionally biased region" description="Polar residues" evidence="12">
    <location>
        <begin position="1510"/>
        <end position="1519"/>
    </location>
</feature>
<feature type="region of interest" description="Disordered" evidence="12">
    <location>
        <begin position="1435"/>
        <end position="1458"/>
    </location>
</feature>
<keyword evidence="8" id="KW-0804">Transcription</keyword>
<evidence type="ECO:0000256" key="12">
    <source>
        <dbReference type="SAM" id="MobiDB-lite"/>
    </source>
</evidence>
<keyword evidence="6 11" id="KW-0103">Bromodomain</keyword>
<dbReference type="InterPro" id="IPR022591">
    <property type="entry name" value="TAF1_HAT_dom"/>
</dbReference>
<dbReference type="PROSITE" id="PS50014">
    <property type="entry name" value="BROMODOMAIN_2"/>
    <property type="match status" value="1"/>
</dbReference>
<dbReference type="InterPro" id="IPR029071">
    <property type="entry name" value="Ubiquitin-like_domsf"/>
</dbReference>
<feature type="compositionally biased region" description="Basic and acidic residues" evidence="12">
    <location>
        <begin position="1619"/>
        <end position="1631"/>
    </location>
</feature>
<keyword evidence="9" id="KW-0539">Nucleus</keyword>
<dbReference type="PROSITE" id="PS50053">
    <property type="entry name" value="UBIQUITIN_2"/>
    <property type="match status" value="1"/>
</dbReference>
<keyword evidence="5" id="KW-0175">Coiled coil</keyword>
<dbReference type="SMART" id="SM00213">
    <property type="entry name" value="UBQ"/>
    <property type="match status" value="1"/>
</dbReference>
<feature type="region of interest" description="Disordered" evidence="12">
    <location>
        <begin position="1490"/>
        <end position="1680"/>
    </location>
</feature>
<evidence type="ECO:0000256" key="4">
    <source>
        <dbReference type="ARBA" id="ARBA00023015"/>
    </source>
</evidence>
<evidence type="ECO:0000256" key="8">
    <source>
        <dbReference type="ARBA" id="ARBA00023163"/>
    </source>
</evidence>
<keyword evidence="3" id="KW-0156">Chromatin regulator</keyword>
<feature type="region of interest" description="Disordered" evidence="12">
    <location>
        <begin position="1289"/>
        <end position="1315"/>
    </location>
</feature>
<feature type="region of interest" description="Disordered" evidence="12">
    <location>
        <begin position="1"/>
        <end position="28"/>
    </location>
</feature>
<dbReference type="STRING" id="74649.A0A2P6RGJ6"/>
<evidence type="ECO:0000259" key="14">
    <source>
        <dbReference type="PROSITE" id="PS50053"/>
    </source>
</evidence>
<dbReference type="Gene3D" id="1.10.1100.10">
    <property type="entry name" value="TAFII-230 TBP-binding domain"/>
    <property type="match status" value="1"/>
</dbReference>
<accession>A0A2P6RGJ6</accession>
<dbReference type="InterPro" id="IPR040240">
    <property type="entry name" value="TAF1"/>
</dbReference>
<dbReference type="FunFam" id="3.10.20.90:FF:000223">
    <property type="entry name" value="Transcription initiation factor TFIID subunit 1"/>
    <property type="match status" value="1"/>
</dbReference>
<dbReference type="GO" id="GO:0017025">
    <property type="term" value="F:TBP-class protein binding"/>
    <property type="evidence" value="ECO:0007669"/>
    <property type="project" value="InterPro"/>
</dbReference>
<dbReference type="InterPro" id="IPR001487">
    <property type="entry name" value="Bromodomain"/>
</dbReference>
<name>A0A2P6RGJ6_ROSCH</name>
<dbReference type="Pfam" id="PF09247">
    <property type="entry name" value="TBP-binding"/>
    <property type="match status" value="1"/>
</dbReference>
<dbReference type="PANTHER" id="PTHR13900:SF0">
    <property type="entry name" value="TRANSCRIPTION INITIATION FACTOR TFIID SUBUNIT 1"/>
    <property type="match status" value="1"/>
</dbReference>
<reference evidence="15 16" key="1">
    <citation type="journal article" date="2018" name="Nat. Genet.">
        <title>The Rosa genome provides new insights in the design of modern roses.</title>
        <authorList>
            <person name="Bendahmane M."/>
        </authorList>
    </citation>
    <scope>NUCLEOTIDE SEQUENCE [LARGE SCALE GENOMIC DNA]</scope>
    <source>
        <strain evidence="16">cv. Old Blush</strain>
    </source>
</reference>
<dbReference type="GO" id="GO:0016251">
    <property type="term" value="F:RNA polymerase II general transcription initiation factor activity"/>
    <property type="evidence" value="ECO:0007669"/>
    <property type="project" value="InterPro"/>
</dbReference>
<dbReference type="Pfam" id="PF00240">
    <property type="entry name" value="ubiquitin"/>
    <property type="match status" value="1"/>
</dbReference>
<evidence type="ECO:0000256" key="6">
    <source>
        <dbReference type="ARBA" id="ARBA00023117"/>
    </source>
</evidence>
<dbReference type="GO" id="GO:0004402">
    <property type="term" value="F:histone acetyltransferase activity"/>
    <property type="evidence" value="ECO:0007669"/>
    <property type="project" value="InterPro"/>
</dbReference>
<keyword evidence="4" id="KW-0805">Transcription regulation</keyword>
<evidence type="ECO:0000313" key="15">
    <source>
        <dbReference type="EMBL" id="PRQ45537.1"/>
    </source>
</evidence>
<evidence type="ECO:0000256" key="1">
    <source>
        <dbReference type="ARBA" id="ARBA00004123"/>
    </source>
</evidence>
<dbReference type="GO" id="GO:0005669">
    <property type="term" value="C:transcription factor TFIID complex"/>
    <property type="evidence" value="ECO:0007669"/>
    <property type="project" value="InterPro"/>
</dbReference>
<feature type="compositionally biased region" description="Acidic residues" evidence="12">
    <location>
        <begin position="1"/>
        <end position="21"/>
    </location>
</feature>
<comment type="subcellular location">
    <subcellularLocation>
        <location evidence="1">Nucleus</location>
    </subcellularLocation>
</comment>
<dbReference type="GO" id="GO:0051123">
    <property type="term" value="P:RNA polymerase II preinitiation complex assembly"/>
    <property type="evidence" value="ECO:0007669"/>
    <property type="project" value="TreeGrafter"/>
</dbReference>
<feature type="region of interest" description="Disordered" evidence="12">
    <location>
        <begin position="1710"/>
        <end position="1729"/>
    </location>
</feature>
<keyword evidence="16" id="KW-1185">Reference proteome</keyword>
<dbReference type="InterPro" id="IPR018359">
    <property type="entry name" value="Bromodomain_CS"/>
</dbReference>
<feature type="compositionally biased region" description="Basic residues" evidence="12">
    <location>
        <begin position="1719"/>
        <end position="1728"/>
    </location>
</feature>
<evidence type="ECO:0000256" key="2">
    <source>
        <dbReference type="ARBA" id="ARBA00009064"/>
    </source>
</evidence>
<evidence type="ECO:0000256" key="9">
    <source>
        <dbReference type="ARBA" id="ARBA00023242"/>
    </source>
</evidence>
<keyword evidence="7" id="KW-0010">Activator</keyword>
<dbReference type="SUPFAM" id="SSF54236">
    <property type="entry name" value="Ubiquitin-like"/>
    <property type="match status" value="1"/>
</dbReference>
<dbReference type="OMA" id="RTEIHLW"/>
<dbReference type="EMBL" id="PDCK01000041">
    <property type="protein sequence ID" value="PRQ45537.1"/>
    <property type="molecule type" value="Genomic_DNA"/>
</dbReference>
<dbReference type="FunFam" id="1.20.920.10:FF:000043">
    <property type="entry name" value="Transcription initiation factor TFIID subunit 1"/>
    <property type="match status" value="1"/>
</dbReference>
<comment type="similarity">
    <text evidence="2">Belongs to the TAF1 family.</text>
</comment>
<dbReference type="InterPro" id="IPR009067">
    <property type="entry name" value="TAF_II_230-bd"/>
</dbReference>
<dbReference type="Proteomes" id="UP000238479">
    <property type="component" value="Chromosome 3"/>
</dbReference>
<evidence type="ECO:0000256" key="11">
    <source>
        <dbReference type="PROSITE-ProRule" id="PRU00035"/>
    </source>
</evidence>
<feature type="compositionally biased region" description="Basic and acidic residues" evidence="12">
    <location>
        <begin position="1650"/>
        <end position="1680"/>
    </location>
</feature>
<dbReference type="Pfam" id="PF00439">
    <property type="entry name" value="Bromodomain"/>
    <property type="match status" value="1"/>
</dbReference>
<evidence type="ECO:0000259" key="13">
    <source>
        <dbReference type="PROSITE" id="PS50014"/>
    </source>
</evidence>
<feature type="compositionally biased region" description="Polar residues" evidence="12">
    <location>
        <begin position="395"/>
        <end position="412"/>
    </location>
</feature>
<dbReference type="SUPFAM" id="SSF47055">
    <property type="entry name" value="TAF(II)230 TBP-binding fragment"/>
    <property type="match status" value="1"/>
</dbReference>
<dbReference type="Pfam" id="PF12157">
    <property type="entry name" value="DUF3591"/>
    <property type="match status" value="1"/>
</dbReference>
<feature type="compositionally biased region" description="Basic and acidic residues" evidence="12">
    <location>
        <begin position="413"/>
        <end position="422"/>
    </location>
</feature>
<gene>
    <name evidence="15" type="ORF">RchiOBHm_Chr3g0492481</name>
</gene>
<evidence type="ECO:0000256" key="10">
    <source>
        <dbReference type="ARBA" id="ARBA00040102"/>
    </source>
</evidence>
<dbReference type="PROSITE" id="PS00633">
    <property type="entry name" value="BROMODOMAIN_1"/>
    <property type="match status" value="1"/>
</dbReference>
<feature type="compositionally biased region" description="Low complexity" evidence="12">
    <location>
        <begin position="1439"/>
        <end position="1453"/>
    </location>
</feature>
<dbReference type="Gramene" id="PRQ45537">
    <property type="protein sequence ID" value="PRQ45537"/>
    <property type="gene ID" value="RchiOBHm_Chr3g0492481"/>
</dbReference>
<proteinExistence type="inferred from homology"/>
<evidence type="ECO:0000256" key="3">
    <source>
        <dbReference type="ARBA" id="ARBA00022853"/>
    </source>
</evidence>